<evidence type="ECO:0000313" key="1">
    <source>
        <dbReference type="EMBL" id="MBC8532668.1"/>
    </source>
</evidence>
<name>A0A926HQX1_9FIRM</name>
<comment type="caution">
    <text evidence="1">The sequence shown here is derived from an EMBL/GenBank/DDBJ whole genome shotgun (WGS) entry which is preliminary data.</text>
</comment>
<dbReference type="AlphaFoldDB" id="A0A926HQX1"/>
<organism evidence="1 2">
    <name type="scientific">Yeguia hominis</name>
    <dbReference type="NCBI Taxonomy" id="2763662"/>
    <lineage>
        <taxon>Bacteria</taxon>
        <taxon>Bacillati</taxon>
        <taxon>Bacillota</taxon>
        <taxon>Clostridia</taxon>
        <taxon>Eubacteriales</taxon>
        <taxon>Yeguiaceae</taxon>
        <taxon>Yeguia</taxon>
    </lineage>
</organism>
<dbReference type="Proteomes" id="UP000651482">
    <property type="component" value="Unassembled WGS sequence"/>
</dbReference>
<protein>
    <submittedName>
        <fullName evidence="1">Uncharacterized protein</fullName>
    </submittedName>
</protein>
<dbReference type="EMBL" id="JACRSN010000001">
    <property type="protein sequence ID" value="MBC8532668.1"/>
    <property type="molecule type" value="Genomic_DNA"/>
</dbReference>
<dbReference type="RefSeq" id="WP_249317878.1">
    <property type="nucleotide sequence ID" value="NZ_JACRSN010000001.1"/>
</dbReference>
<sequence>MEEKKVGFPTYKGRPLVRCGDVLYYGSMKDKYVIKMEIKSKKKVGTLDVADKVSIQLMYTDPTIRSRKQIVKSSEKNGLYLAIDIADAWLGRALAE</sequence>
<keyword evidence="2" id="KW-1185">Reference proteome</keyword>
<gene>
    <name evidence="1" type="ORF">IAG03_01350</name>
</gene>
<proteinExistence type="predicted"/>
<accession>A0A926HQX1</accession>
<reference evidence="1" key="1">
    <citation type="submission" date="2020-08" db="EMBL/GenBank/DDBJ databases">
        <title>Genome public.</title>
        <authorList>
            <person name="Liu C."/>
            <person name="Sun Q."/>
        </authorList>
    </citation>
    <scope>NUCLEOTIDE SEQUENCE</scope>
    <source>
        <strain evidence="1">NSJ-40</strain>
    </source>
</reference>
<evidence type="ECO:0000313" key="2">
    <source>
        <dbReference type="Proteomes" id="UP000651482"/>
    </source>
</evidence>